<keyword evidence="2" id="KW-0012">Acyltransferase</keyword>
<evidence type="ECO:0000256" key="3">
    <source>
        <dbReference type="ARBA" id="ARBA00050603"/>
    </source>
</evidence>
<dbReference type="SUPFAM" id="SSF55729">
    <property type="entry name" value="Acyl-CoA N-acyltransferases (Nat)"/>
    <property type="match status" value="1"/>
</dbReference>
<comment type="catalytic activity">
    <reaction evidence="3">
        <text>L-methionine sulfoximine + acetyl-CoA = N-acetyl-L-methionine sulfoximine + CoA + H(+)</text>
        <dbReference type="Rhea" id="RHEA:47660"/>
        <dbReference type="ChEBI" id="CHEBI:15378"/>
        <dbReference type="ChEBI" id="CHEBI:57287"/>
        <dbReference type="ChEBI" id="CHEBI:57288"/>
        <dbReference type="ChEBI" id="CHEBI:87826"/>
        <dbReference type="ChEBI" id="CHEBI:87827"/>
    </reaction>
</comment>
<dbReference type="Pfam" id="PF00583">
    <property type="entry name" value="Acetyltransf_1"/>
    <property type="match status" value="1"/>
</dbReference>
<evidence type="ECO:0000313" key="8">
    <source>
        <dbReference type="Proteomes" id="UP000367825"/>
    </source>
</evidence>
<protein>
    <submittedName>
        <fullName evidence="7">GNAT family N-acetyltransferase</fullName>
    </submittedName>
</protein>
<evidence type="ECO:0000256" key="2">
    <source>
        <dbReference type="ARBA" id="ARBA00023315"/>
    </source>
</evidence>
<comment type="catalytic activity">
    <reaction evidence="4">
        <text>L-methionine sulfone + acetyl-CoA = N-acetyl-L-methionine sulfone + CoA + H(+)</text>
        <dbReference type="Rhea" id="RHEA:47656"/>
        <dbReference type="ChEBI" id="CHEBI:15378"/>
        <dbReference type="ChEBI" id="CHEBI:57287"/>
        <dbReference type="ChEBI" id="CHEBI:57288"/>
        <dbReference type="ChEBI" id="CHEBI:87824"/>
        <dbReference type="ChEBI" id="CHEBI:87825"/>
    </reaction>
</comment>
<accession>A0A5E4Y4C8</accession>
<dbReference type="AlphaFoldDB" id="A0A5E4Y4C8"/>
<dbReference type="PANTHER" id="PTHR43072">
    <property type="entry name" value="N-ACETYLTRANSFERASE"/>
    <property type="match status" value="1"/>
</dbReference>
<keyword evidence="1 7" id="KW-0808">Transferase</keyword>
<feature type="chain" id="PRO_5022798093" evidence="5">
    <location>
        <begin position="21"/>
        <end position="204"/>
    </location>
</feature>
<evidence type="ECO:0000313" key="7">
    <source>
        <dbReference type="EMBL" id="VVE43228.1"/>
    </source>
</evidence>
<dbReference type="EMBL" id="CABPSC010000025">
    <property type="protein sequence ID" value="VVE43228.1"/>
    <property type="molecule type" value="Genomic_DNA"/>
</dbReference>
<name>A0A5E4Y4C8_9BURK</name>
<evidence type="ECO:0000256" key="1">
    <source>
        <dbReference type="ARBA" id="ARBA00022679"/>
    </source>
</evidence>
<gene>
    <name evidence="7" type="ORF">PNO31109_04266</name>
</gene>
<evidence type="ECO:0000256" key="4">
    <source>
        <dbReference type="ARBA" id="ARBA00051334"/>
    </source>
</evidence>
<dbReference type="Proteomes" id="UP000367825">
    <property type="component" value="Unassembled WGS sequence"/>
</dbReference>
<dbReference type="GO" id="GO:0016747">
    <property type="term" value="F:acyltransferase activity, transferring groups other than amino-acyl groups"/>
    <property type="evidence" value="ECO:0007669"/>
    <property type="project" value="InterPro"/>
</dbReference>
<proteinExistence type="predicted"/>
<feature type="signal peptide" evidence="5">
    <location>
        <begin position="1"/>
        <end position="20"/>
    </location>
</feature>
<dbReference type="PROSITE" id="PS51186">
    <property type="entry name" value="GNAT"/>
    <property type="match status" value="1"/>
</dbReference>
<organism evidence="7 8">
    <name type="scientific">Pandoraea nosoerga</name>
    <dbReference type="NCBI Taxonomy" id="2508296"/>
    <lineage>
        <taxon>Bacteria</taxon>
        <taxon>Pseudomonadati</taxon>
        <taxon>Pseudomonadota</taxon>
        <taxon>Betaproteobacteria</taxon>
        <taxon>Burkholderiales</taxon>
        <taxon>Burkholderiaceae</taxon>
        <taxon>Pandoraea</taxon>
    </lineage>
</organism>
<evidence type="ECO:0000259" key="6">
    <source>
        <dbReference type="PROSITE" id="PS51186"/>
    </source>
</evidence>
<keyword evidence="8" id="KW-1185">Reference proteome</keyword>
<sequence>MSAMSLFAILLCAPWSSVLSLPDAIVAAFPPISPKVPMTAQLIVRDATDADLAAIRDIYNEAVEHTTAIWNDVLVDIENRREWLAARARRGYPVIVAERDGEVLGYASFGDWRAFDGYRHTVEHSIYVDRRARGAGLGETLMRELIARARAVGVHVMIAAIEAQNAPSIRLHEKLGFRVVGTFGEVGTKFGRWLDLTCMELRLD</sequence>
<feature type="domain" description="N-acetyltransferase" evidence="6">
    <location>
        <begin position="42"/>
        <end position="204"/>
    </location>
</feature>
<reference evidence="7 8" key="1">
    <citation type="submission" date="2019-08" db="EMBL/GenBank/DDBJ databases">
        <authorList>
            <person name="Peeters C."/>
        </authorList>
    </citation>
    <scope>NUCLEOTIDE SEQUENCE [LARGE SCALE GENOMIC DNA]</scope>
    <source>
        <strain evidence="7 8">LMG 31109</strain>
    </source>
</reference>
<keyword evidence="5" id="KW-0732">Signal</keyword>
<dbReference type="CDD" id="cd04301">
    <property type="entry name" value="NAT_SF"/>
    <property type="match status" value="1"/>
</dbReference>
<dbReference type="Gene3D" id="3.40.630.30">
    <property type="match status" value="1"/>
</dbReference>
<evidence type="ECO:0000256" key="5">
    <source>
        <dbReference type="SAM" id="SignalP"/>
    </source>
</evidence>
<dbReference type="InterPro" id="IPR016181">
    <property type="entry name" value="Acyl_CoA_acyltransferase"/>
</dbReference>
<dbReference type="FunFam" id="3.40.630.30:FF:000026">
    <property type="entry name" value="Phosphinothricin acetyltransferase"/>
    <property type="match status" value="1"/>
</dbReference>
<dbReference type="InterPro" id="IPR000182">
    <property type="entry name" value="GNAT_dom"/>
</dbReference>
<dbReference type="PANTHER" id="PTHR43072:SF23">
    <property type="entry name" value="UPF0039 PROTEIN C11D3.02C"/>
    <property type="match status" value="1"/>
</dbReference>